<keyword evidence="3" id="KW-1185">Reference proteome</keyword>
<evidence type="ECO:0000313" key="3">
    <source>
        <dbReference type="Proteomes" id="UP000265801"/>
    </source>
</evidence>
<comment type="caution">
    <text evidence="2">The sequence shown here is derived from an EMBL/GenBank/DDBJ whole genome shotgun (WGS) entry which is preliminary data.</text>
</comment>
<dbReference type="OrthoDB" id="2455856at2"/>
<keyword evidence="1" id="KW-0472">Membrane</keyword>
<feature type="transmembrane region" description="Helical" evidence="1">
    <location>
        <begin position="191"/>
        <end position="218"/>
    </location>
</feature>
<dbReference type="EMBL" id="QXIR01000006">
    <property type="protein sequence ID" value="RIW36087.1"/>
    <property type="molecule type" value="Genomic_DNA"/>
</dbReference>
<feature type="transmembrane region" description="Helical" evidence="1">
    <location>
        <begin position="158"/>
        <end position="179"/>
    </location>
</feature>
<evidence type="ECO:0000313" key="2">
    <source>
        <dbReference type="EMBL" id="RIW36087.1"/>
    </source>
</evidence>
<keyword evidence="1" id="KW-0812">Transmembrane</keyword>
<gene>
    <name evidence="2" type="ORF">D3H55_06410</name>
</gene>
<accession>A0A3A1R203</accession>
<dbReference type="Proteomes" id="UP000265801">
    <property type="component" value="Unassembled WGS sequence"/>
</dbReference>
<feature type="transmembrane region" description="Helical" evidence="1">
    <location>
        <begin position="33"/>
        <end position="54"/>
    </location>
</feature>
<name>A0A3A1R203_9BACI</name>
<dbReference type="AlphaFoldDB" id="A0A3A1R203"/>
<feature type="transmembrane region" description="Helical" evidence="1">
    <location>
        <begin position="112"/>
        <end position="135"/>
    </location>
</feature>
<reference evidence="2 3" key="1">
    <citation type="submission" date="2018-09" db="EMBL/GenBank/DDBJ databases">
        <title>Bacillus saliacetes sp. nov., isolated from Thai shrimp paste (Ka-pi).</title>
        <authorList>
            <person name="Daroonpunt R."/>
            <person name="Tanasupawat S."/>
            <person name="Yiamsombut S."/>
        </authorList>
    </citation>
    <scope>NUCLEOTIDE SEQUENCE [LARGE SCALE GENOMIC DNA]</scope>
    <source>
        <strain evidence="2 3">SKP7-4</strain>
    </source>
</reference>
<proteinExistence type="predicted"/>
<feature type="transmembrane region" description="Helical" evidence="1">
    <location>
        <begin position="74"/>
        <end position="100"/>
    </location>
</feature>
<keyword evidence="1" id="KW-1133">Transmembrane helix</keyword>
<sequence>MNEIKLMKGLLEPPIYFSHLKETELLKGYKRRILALFFLTVLIYGFSAYFGMGTSPLSPKLTSLSPAEYELHKLYFIAGRVVLGILYAAFTIFFPSLLFWTFTDVPYKKLTIVQGCTLIILLLEKFSYLPFLLYFSLDWYSSPLSLGVIAQQMTEKEWIIYFLGCISVFKVGCILIQYIGLRWLTNQKPWILLIIIIVMNLLFWGVTTLLATIDFLILL</sequence>
<evidence type="ECO:0008006" key="4">
    <source>
        <dbReference type="Google" id="ProtNLM"/>
    </source>
</evidence>
<protein>
    <recommendedName>
        <fullName evidence="4">Yip1 domain-containing protein</fullName>
    </recommendedName>
</protein>
<organism evidence="2 3">
    <name type="scientific">Bacillus salacetis</name>
    <dbReference type="NCBI Taxonomy" id="2315464"/>
    <lineage>
        <taxon>Bacteria</taxon>
        <taxon>Bacillati</taxon>
        <taxon>Bacillota</taxon>
        <taxon>Bacilli</taxon>
        <taxon>Bacillales</taxon>
        <taxon>Bacillaceae</taxon>
        <taxon>Bacillus</taxon>
    </lineage>
</organism>
<dbReference type="RefSeq" id="WP_136035652.1">
    <property type="nucleotide sequence ID" value="NZ_QXIR01000006.1"/>
</dbReference>
<evidence type="ECO:0000256" key="1">
    <source>
        <dbReference type="SAM" id="Phobius"/>
    </source>
</evidence>